<sequence>MRGVVFSIIALSMSACAGGAMLDASPRTSPCYEIPDGGCLGVERSQPIDAVSYMFAYDPISNDKLEAFIGEARFVLLDDDQLLQLGLERPGASSVAYALTMCVGSYQYVPDGSLDPSSLDVLFLPDRNALLVASGVLAGPSAKPEDYARPVVIFTDTLVTKIYKEFSITE</sequence>
<name>A0A8J3ERT9_9PROT</name>
<feature type="signal peptide" evidence="1">
    <location>
        <begin position="1"/>
        <end position="17"/>
    </location>
</feature>
<evidence type="ECO:0000256" key="1">
    <source>
        <dbReference type="SAM" id="SignalP"/>
    </source>
</evidence>
<dbReference type="Proteomes" id="UP000621856">
    <property type="component" value="Unassembled WGS sequence"/>
</dbReference>
<proteinExistence type="predicted"/>
<dbReference type="PROSITE" id="PS51257">
    <property type="entry name" value="PROKAR_LIPOPROTEIN"/>
    <property type="match status" value="1"/>
</dbReference>
<feature type="chain" id="PRO_5035285721" evidence="1">
    <location>
        <begin position="18"/>
        <end position="170"/>
    </location>
</feature>
<organism evidence="2 3">
    <name type="scientific">Aquisalinus luteolus</name>
    <dbReference type="NCBI Taxonomy" id="1566827"/>
    <lineage>
        <taxon>Bacteria</taxon>
        <taxon>Pseudomonadati</taxon>
        <taxon>Pseudomonadota</taxon>
        <taxon>Alphaproteobacteria</taxon>
        <taxon>Parvularculales</taxon>
        <taxon>Parvularculaceae</taxon>
        <taxon>Aquisalinus</taxon>
    </lineage>
</organism>
<gene>
    <name evidence="2" type="ORF">GCM10011355_29800</name>
</gene>
<protein>
    <submittedName>
        <fullName evidence="2">Uncharacterized protein</fullName>
    </submittedName>
</protein>
<keyword evidence="1" id="KW-0732">Signal</keyword>
<reference evidence="2" key="2">
    <citation type="submission" date="2020-09" db="EMBL/GenBank/DDBJ databases">
        <authorList>
            <person name="Sun Q."/>
            <person name="Zhou Y."/>
        </authorList>
    </citation>
    <scope>NUCLEOTIDE SEQUENCE</scope>
    <source>
        <strain evidence="2">CGMCC 1.14984</strain>
    </source>
</reference>
<evidence type="ECO:0000313" key="2">
    <source>
        <dbReference type="EMBL" id="GGI00755.1"/>
    </source>
</evidence>
<dbReference type="AlphaFoldDB" id="A0A8J3ERT9"/>
<dbReference type="EMBL" id="BMGZ01000003">
    <property type="protein sequence ID" value="GGI00755.1"/>
    <property type="molecule type" value="Genomic_DNA"/>
</dbReference>
<evidence type="ECO:0000313" key="3">
    <source>
        <dbReference type="Proteomes" id="UP000621856"/>
    </source>
</evidence>
<reference evidence="2" key="1">
    <citation type="journal article" date="2014" name="Int. J. Syst. Evol. Microbiol.">
        <title>Complete genome sequence of Corynebacterium casei LMG S-19264T (=DSM 44701T), isolated from a smear-ripened cheese.</title>
        <authorList>
            <consortium name="US DOE Joint Genome Institute (JGI-PGF)"/>
            <person name="Walter F."/>
            <person name="Albersmeier A."/>
            <person name="Kalinowski J."/>
            <person name="Ruckert C."/>
        </authorList>
    </citation>
    <scope>NUCLEOTIDE SEQUENCE</scope>
    <source>
        <strain evidence="2">CGMCC 1.14984</strain>
    </source>
</reference>
<accession>A0A8J3ERT9</accession>
<comment type="caution">
    <text evidence="2">The sequence shown here is derived from an EMBL/GenBank/DDBJ whole genome shotgun (WGS) entry which is preliminary data.</text>
</comment>